<dbReference type="Proteomes" id="UP000799424">
    <property type="component" value="Unassembled WGS sequence"/>
</dbReference>
<dbReference type="EMBL" id="MU006249">
    <property type="protein sequence ID" value="KAF2818798.1"/>
    <property type="molecule type" value="Genomic_DNA"/>
</dbReference>
<keyword evidence="2" id="KW-1185">Reference proteome</keyword>
<accession>A0A6A6ZD59</accession>
<dbReference type="OrthoDB" id="3942542at2759"/>
<evidence type="ECO:0008006" key="3">
    <source>
        <dbReference type="Google" id="ProtNLM"/>
    </source>
</evidence>
<gene>
    <name evidence="1" type="ORF">CC86DRAFT_472655</name>
</gene>
<protein>
    <recommendedName>
        <fullName evidence="3">NACHT-NTPase and P-loop NTPases N-terminal domain-containing protein</fullName>
    </recommendedName>
</protein>
<evidence type="ECO:0000313" key="2">
    <source>
        <dbReference type="Proteomes" id="UP000799424"/>
    </source>
</evidence>
<proteinExistence type="predicted"/>
<organism evidence="1 2">
    <name type="scientific">Ophiobolus disseminans</name>
    <dbReference type="NCBI Taxonomy" id="1469910"/>
    <lineage>
        <taxon>Eukaryota</taxon>
        <taxon>Fungi</taxon>
        <taxon>Dikarya</taxon>
        <taxon>Ascomycota</taxon>
        <taxon>Pezizomycotina</taxon>
        <taxon>Dothideomycetes</taxon>
        <taxon>Pleosporomycetidae</taxon>
        <taxon>Pleosporales</taxon>
        <taxon>Pleosporineae</taxon>
        <taxon>Phaeosphaeriaceae</taxon>
        <taxon>Ophiobolus</taxon>
    </lineage>
</organism>
<sequence>MSFGIAIGDFIATGELIWKLYRQVYQVARGAPMEVQALQKELSDIHNVINAIVEDAKQDNYPIDKAGPDRSKLATDIMQRTKDIALSLQGLLERYDFWEPGTGVRKKFAWKLLWSKIKYASEVCLINDLRSKLAYQNGILTLLLLAANNSSLERITSQNDALMKSVESIKSAMHGVFPIMNPTMTNGAFDEQSQYEVANAFLAKAEVHGQLWSTVGINDWIQAGKWWLMKVMYHAGTITNIFSQDWNLGERPGVYGPTQSVMDIDGHYLYPPTVEFFDKRNAAIRDPASE</sequence>
<evidence type="ECO:0000313" key="1">
    <source>
        <dbReference type="EMBL" id="KAF2818798.1"/>
    </source>
</evidence>
<dbReference type="AlphaFoldDB" id="A0A6A6ZD59"/>
<reference evidence="1" key="1">
    <citation type="journal article" date="2020" name="Stud. Mycol.">
        <title>101 Dothideomycetes genomes: a test case for predicting lifestyles and emergence of pathogens.</title>
        <authorList>
            <person name="Haridas S."/>
            <person name="Albert R."/>
            <person name="Binder M."/>
            <person name="Bloem J."/>
            <person name="Labutti K."/>
            <person name="Salamov A."/>
            <person name="Andreopoulos B."/>
            <person name="Baker S."/>
            <person name="Barry K."/>
            <person name="Bills G."/>
            <person name="Bluhm B."/>
            <person name="Cannon C."/>
            <person name="Castanera R."/>
            <person name="Culley D."/>
            <person name="Daum C."/>
            <person name="Ezra D."/>
            <person name="Gonzalez J."/>
            <person name="Henrissat B."/>
            <person name="Kuo A."/>
            <person name="Liang C."/>
            <person name="Lipzen A."/>
            <person name="Lutzoni F."/>
            <person name="Magnuson J."/>
            <person name="Mondo S."/>
            <person name="Nolan M."/>
            <person name="Ohm R."/>
            <person name="Pangilinan J."/>
            <person name="Park H.-J."/>
            <person name="Ramirez L."/>
            <person name="Alfaro M."/>
            <person name="Sun H."/>
            <person name="Tritt A."/>
            <person name="Yoshinaga Y."/>
            <person name="Zwiers L.-H."/>
            <person name="Turgeon B."/>
            <person name="Goodwin S."/>
            <person name="Spatafora J."/>
            <person name="Crous P."/>
            <person name="Grigoriev I."/>
        </authorList>
    </citation>
    <scope>NUCLEOTIDE SEQUENCE</scope>
    <source>
        <strain evidence="1">CBS 113818</strain>
    </source>
</reference>
<name>A0A6A6ZD59_9PLEO</name>